<evidence type="ECO:0000256" key="2">
    <source>
        <dbReference type="ARBA" id="ARBA00023315"/>
    </source>
</evidence>
<dbReference type="GO" id="GO:0004596">
    <property type="term" value="F:protein-N-terminal amino-acid acetyltransferase activity"/>
    <property type="evidence" value="ECO:0007669"/>
    <property type="project" value="TreeGrafter"/>
</dbReference>
<accession>A0A1Y5IMF3</accession>
<reference evidence="4" key="2">
    <citation type="journal article" date="2014" name="BMC Genomics">
        <title>An improved genome of the model marine alga Ostreococcus tauri unfolds by assessing Illumina de novo assemblies.</title>
        <authorList>
            <person name="Blanc-Mathieu R."/>
            <person name="Verhelst B."/>
            <person name="Derelle E."/>
            <person name="Rombauts S."/>
            <person name="Bouget F.Y."/>
            <person name="Carre I."/>
            <person name="Chateau A."/>
            <person name="Eyre-Walker A."/>
            <person name="Grimsley N."/>
            <person name="Moreau H."/>
            <person name="Piegu B."/>
            <person name="Rivals E."/>
            <person name="Schackwitz W."/>
            <person name="Van de Peer Y."/>
            <person name="Piganeau G."/>
        </authorList>
    </citation>
    <scope>NUCLEOTIDE SEQUENCE</scope>
    <source>
        <strain evidence="4">RCC4221</strain>
    </source>
</reference>
<reference evidence="4 6" key="1">
    <citation type="journal article" date="2006" name="Proc. Natl. Acad. Sci. U.S.A.">
        <title>Genome analysis of the smallest free-living eukaryote Ostreococcus tauri unveils many unique features.</title>
        <authorList>
            <person name="Derelle E."/>
            <person name="Ferraz C."/>
            <person name="Rombauts S."/>
            <person name="Rouze P."/>
            <person name="Worden A.Z."/>
            <person name="Robbens S."/>
            <person name="Partensky F."/>
            <person name="Degroeve S."/>
            <person name="Echeynie S."/>
            <person name="Cooke R."/>
            <person name="Saeys Y."/>
            <person name="Wuyts J."/>
            <person name="Jabbari K."/>
            <person name="Bowler C."/>
            <person name="Panaud O."/>
            <person name="Piegu B."/>
            <person name="Ball S.G."/>
            <person name="Ral J.-P."/>
            <person name="Bouget F.-Y."/>
            <person name="Piganeau G."/>
            <person name="De Baets B."/>
            <person name="Picard A."/>
            <person name="Delseny M."/>
            <person name="Demaille J."/>
            <person name="Van de Peer Y."/>
            <person name="Moreau H."/>
        </authorList>
    </citation>
    <scope>NUCLEOTIDE SEQUENCE [LARGE SCALE GENOMIC DNA]</scope>
    <source>
        <strain evidence="4 6">OTTH0595</strain>
    </source>
</reference>
<accession>A0A454XYH5</accession>
<evidence type="ECO:0000313" key="5">
    <source>
        <dbReference type="EMBL" id="OUS49364.1"/>
    </source>
</evidence>
<evidence type="ECO:0000313" key="6">
    <source>
        <dbReference type="Proteomes" id="UP000009170"/>
    </source>
</evidence>
<evidence type="ECO:0000256" key="1">
    <source>
        <dbReference type="ARBA" id="ARBA00022679"/>
    </source>
</evidence>
<evidence type="ECO:0000313" key="4">
    <source>
        <dbReference type="EMBL" id="CEF97521.1"/>
    </source>
</evidence>
<dbReference type="PROSITE" id="PS51186">
    <property type="entry name" value="GNAT"/>
    <property type="match status" value="1"/>
</dbReference>
<dbReference type="FunCoup" id="A0A090M015">
    <property type="interactions" value="1656"/>
</dbReference>
<dbReference type="EMBL" id="KZ155771">
    <property type="protein sequence ID" value="OUS49364.1"/>
    <property type="molecule type" value="Genomic_DNA"/>
</dbReference>
<dbReference type="STRING" id="70448.A0A090M015"/>
<dbReference type="Proteomes" id="UP000009170">
    <property type="component" value="Unassembled WGS sequence"/>
</dbReference>
<keyword evidence="6" id="KW-1185">Reference proteome</keyword>
<dbReference type="InterPro" id="IPR016181">
    <property type="entry name" value="Acyl_CoA_acyltransferase"/>
</dbReference>
<proteinExistence type="predicted"/>
<dbReference type="PANTHER" id="PTHR45910">
    <property type="entry name" value="N-ALPHA-ACETYLTRANSFERASE 20"/>
    <property type="match status" value="1"/>
</dbReference>
<dbReference type="PANTHER" id="PTHR45910:SF1">
    <property type="entry name" value="N-ALPHA-ACETYLTRANSFERASE 20"/>
    <property type="match status" value="1"/>
</dbReference>
<dbReference type="Proteomes" id="UP000195557">
    <property type="component" value="Unassembled WGS sequence"/>
</dbReference>
<accession>A0A090M015</accession>
<gene>
    <name evidence="5" type="ORF">BE221DRAFT_5779</name>
    <name evidence="4" type="ORF">OT_ostta04g01690</name>
</gene>
<feature type="domain" description="N-acetyltransferase" evidence="3">
    <location>
        <begin position="2"/>
        <end position="151"/>
    </location>
</feature>
<dbReference type="SUPFAM" id="SSF55729">
    <property type="entry name" value="Acyl-CoA N-acyltransferases (Nat)"/>
    <property type="match status" value="1"/>
</dbReference>
<dbReference type="Pfam" id="PF00583">
    <property type="entry name" value="Acetyltransf_1"/>
    <property type="match status" value="1"/>
</dbReference>
<dbReference type="AlphaFoldDB" id="A0A090M015"/>
<dbReference type="InParanoid" id="A0A090M015"/>
<dbReference type="InterPro" id="IPR000182">
    <property type="entry name" value="GNAT_dom"/>
</dbReference>
<dbReference type="InterPro" id="IPR051646">
    <property type="entry name" value="NatB_acetyltransferase_subunit"/>
</dbReference>
<keyword evidence="2" id="KW-0012">Acyltransferase</keyword>
<name>A0A090M015_OSTTA</name>
<dbReference type="CDD" id="cd04301">
    <property type="entry name" value="NAT_SF"/>
    <property type="match status" value="1"/>
</dbReference>
<dbReference type="OrthoDB" id="10264728at2759"/>
<dbReference type="EMBL" id="CAID01000004">
    <property type="protein sequence ID" value="CEF97521.1"/>
    <property type="molecule type" value="Genomic_DNA"/>
</dbReference>
<evidence type="ECO:0000259" key="3">
    <source>
        <dbReference type="PROSITE" id="PS51186"/>
    </source>
</evidence>
<keyword evidence="1 5" id="KW-0808">Transferase</keyword>
<reference evidence="5" key="3">
    <citation type="submission" date="2017-04" db="EMBL/GenBank/DDBJ databases">
        <title>Population genomics of picophytoplankton unveils novel chromosome hypervariability.</title>
        <authorList>
            <consortium name="DOE Joint Genome Institute"/>
            <person name="Blanc-Mathieu R."/>
            <person name="Krasovec M."/>
            <person name="Hebrard M."/>
            <person name="Yau S."/>
            <person name="Desgranges E."/>
            <person name="Martin J."/>
            <person name="Schackwitz W."/>
            <person name="Kuo A."/>
            <person name="Salin G."/>
            <person name="Donnadieu C."/>
            <person name="Desdevises Y."/>
            <person name="Sanchez-Ferandin S."/>
            <person name="Moreau H."/>
            <person name="Rivals E."/>
            <person name="Grigoriev I.V."/>
            <person name="Grimsley N."/>
            <person name="Eyre-Walker A."/>
            <person name="Piganeau G."/>
        </authorList>
    </citation>
    <scope>NUCLEOTIDE SEQUENCE [LARGE SCALE GENOMIC DNA]</scope>
    <source>
        <strain evidence="5">RCC 1115</strain>
    </source>
</reference>
<dbReference type="Gene3D" id="3.40.630.30">
    <property type="match status" value="1"/>
</dbReference>
<dbReference type="GO" id="GO:0031416">
    <property type="term" value="C:NatB complex"/>
    <property type="evidence" value="ECO:0007669"/>
    <property type="project" value="TreeGrafter"/>
</dbReference>
<sequence length="174" mass="20156">MTTLSPFTCRDLLRYNAVNVDALTETYGLRFYLHYLSTWPEMFTCARDREGDPCGYVMGKVEGSGELWHGHVTAVTVAPTHRRQGLARELMGALERATEDANDGYFVDLFVRVSNKLAIGMYEKFGYSVYRRVLNYYSGEEDAFDMRKAMRRDVAKKSVVPSEKDWHPWELEWT</sequence>
<organism evidence="4 6">
    <name type="scientific">Ostreococcus tauri</name>
    <name type="common">Marine green alga</name>
    <dbReference type="NCBI Taxonomy" id="70448"/>
    <lineage>
        <taxon>Eukaryota</taxon>
        <taxon>Viridiplantae</taxon>
        <taxon>Chlorophyta</taxon>
        <taxon>Mamiellophyceae</taxon>
        <taxon>Mamiellales</taxon>
        <taxon>Bathycoccaceae</taxon>
        <taxon>Ostreococcus</taxon>
    </lineage>
</organism>
<protein>
    <submittedName>
        <fullName evidence="4">Acyl-CoA N-acyltransferase</fullName>
    </submittedName>
    <submittedName>
        <fullName evidence="5">GCN5-related N-acetyltransferase</fullName>
    </submittedName>
</protein>